<gene>
    <name evidence="1" type="ORF">CO657_36080</name>
</gene>
<evidence type="ECO:0000313" key="2">
    <source>
        <dbReference type="Proteomes" id="UP000220927"/>
    </source>
</evidence>
<organism evidence="1 2">
    <name type="scientific">Rhizobium acidisoli</name>
    <dbReference type="NCBI Taxonomy" id="1538158"/>
    <lineage>
        <taxon>Bacteria</taxon>
        <taxon>Pseudomonadati</taxon>
        <taxon>Pseudomonadota</taxon>
        <taxon>Alphaproteobacteria</taxon>
        <taxon>Hyphomicrobiales</taxon>
        <taxon>Rhizobiaceae</taxon>
        <taxon>Rhizobium/Agrobacterium group</taxon>
        <taxon>Rhizobium</taxon>
    </lineage>
</organism>
<reference evidence="1 2" key="1">
    <citation type="submission" date="2019-01" db="EMBL/GenBank/DDBJ databases">
        <title>Genomic insights into the origins and evolution of symbiotic genes in the Phaseolus vulgaris microsymbionts.</title>
        <authorList>
            <person name="Tong W."/>
        </authorList>
    </citation>
    <scope>NUCLEOTIDE SEQUENCE [LARGE SCALE GENOMIC DNA]</scope>
    <source>
        <strain evidence="1 2">FH23</strain>
        <plasmid evidence="2">prapfh23d</plasmid>
    </source>
</reference>
<evidence type="ECO:0000313" key="1">
    <source>
        <dbReference type="EMBL" id="QAS83188.1"/>
    </source>
</evidence>
<protein>
    <submittedName>
        <fullName evidence="1">Uncharacterized protein</fullName>
    </submittedName>
</protein>
<keyword evidence="1" id="KW-0614">Plasmid</keyword>
<proteinExistence type="predicted"/>
<geneLocation type="plasmid" evidence="2">
    <name>prapfh23d</name>
</geneLocation>
<dbReference type="AlphaFoldDB" id="A0AAE6C574"/>
<keyword evidence="2" id="KW-1185">Reference proteome</keyword>
<dbReference type="EMBL" id="CP035002">
    <property type="protein sequence ID" value="QAS83188.1"/>
    <property type="molecule type" value="Genomic_DNA"/>
</dbReference>
<dbReference type="KEGG" id="rad:CO657_36080"/>
<dbReference type="Proteomes" id="UP000220927">
    <property type="component" value="Plasmid pRapFH23d"/>
</dbReference>
<dbReference type="RefSeq" id="WP_054185606.1">
    <property type="nucleotide sequence ID" value="NZ_CP035002.1"/>
</dbReference>
<accession>A0AAE6C574</accession>
<sequence>MSKELLEFSASANGDKWYLEYENETAEPTVIHQANAASGGAETKWSVVSFLQVAGDHPEGQALRKALAKARPLQAEADSDLSIVKGNAATVYPWTAKTKVGDD</sequence>
<name>A0AAE6C574_9HYPH</name>